<sequence>MAASTAQERREAQREAIRAQRQAELKRQRSRRTAIIAAIVVAALAIAAGIGYLVWSSSKAASEPAATPAGVASEQPYLVLGAPEGSGKPVVELHLDFMCPICGIFEQYNGEDLANLIENEDVTVHLYMRRFLDSQSTTGDYSSRAANAAAAVYNDDPAHFIAFQQLLFTNQPAEGSAGLDDETLWTYAQQAGASEQVQKDIQARTFQPWIRTVVDPGAQESSGGAGTPYVTVNGTVVTSAEWSQPGVLLQTIQAAGGTSGASASDGGGASDGGNG</sequence>
<comment type="caution">
    <text evidence="4">The sequence shown here is derived from an EMBL/GenBank/DDBJ whole genome shotgun (WGS) entry which is preliminary data.</text>
</comment>
<evidence type="ECO:0000313" key="5">
    <source>
        <dbReference type="Proteomes" id="UP001203761"/>
    </source>
</evidence>
<dbReference type="SUPFAM" id="SSF52833">
    <property type="entry name" value="Thioredoxin-like"/>
    <property type="match status" value="1"/>
</dbReference>
<dbReference type="Pfam" id="PF13462">
    <property type="entry name" value="Thioredoxin_4"/>
    <property type="match status" value="1"/>
</dbReference>
<feature type="transmembrane region" description="Helical" evidence="2">
    <location>
        <begin position="34"/>
        <end position="55"/>
    </location>
</feature>
<gene>
    <name evidence="4" type="ORF">Bequi_06550</name>
</gene>
<evidence type="ECO:0000256" key="2">
    <source>
        <dbReference type="SAM" id="Phobius"/>
    </source>
</evidence>
<reference evidence="4" key="1">
    <citation type="submission" date="2022-02" db="EMBL/GenBank/DDBJ databases">
        <authorList>
            <person name="Lee M."/>
            <person name="Kim S.-J."/>
            <person name="Jung M.-Y."/>
        </authorList>
    </citation>
    <scope>NUCLEOTIDE SEQUENCE</scope>
    <source>
        <strain evidence="4">JHP9</strain>
    </source>
</reference>
<keyword evidence="2" id="KW-1133">Transmembrane helix</keyword>
<keyword evidence="1" id="KW-0175">Coiled coil</keyword>
<accession>A0ABT0QZT4</accession>
<organism evidence="4 5">
    <name type="scientific">Brachybacterium equifaecis</name>
    <dbReference type="NCBI Taxonomy" id="2910770"/>
    <lineage>
        <taxon>Bacteria</taxon>
        <taxon>Bacillati</taxon>
        <taxon>Actinomycetota</taxon>
        <taxon>Actinomycetes</taxon>
        <taxon>Micrococcales</taxon>
        <taxon>Dermabacteraceae</taxon>
        <taxon>Brachybacterium</taxon>
    </lineage>
</organism>
<keyword evidence="5" id="KW-1185">Reference proteome</keyword>
<keyword evidence="2" id="KW-0472">Membrane</keyword>
<keyword evidence="2" id="KW-0812">Transmembrane</keyword>
<feature type="domain" description="Thioredoxin-like fold" evidence="3">
    <location>
        <begin position="87"/>
        <end position="240"/>
    </location>
</feature>
<protein>
    <submittedName>
        <fullName evidence="4">DsbA family protein</fullName>
    </submittedName>
</protein>
<dbReference type="InterPro" id="IPR036249">
    <property type="entry name" value="Thioredoxin-like_sf"/>
</dbReference>
<dbReference type="Gene3D" id="3.40.30.10">
    <property type="entry name" value="Glutaredoxin"/>
    <property type="match status" value="1"/>
</dbReference>
<name>A0ABT0QZT4_9MICO</name>
<evidence type="ECO:0000259" key="3">
    <source>
        <dbReference type="Pfam" id="PF13462"/>
    </source>
</evidence>
<dbReference type="RefSeq" id="WP_249737146.1">
    <property type="nucleotide sequence ID" value="NZ_JAKNCJ010000002.1"/>
</dbReference>
<evidence type="ECO:0000256" key="1">
    <source>
        <dbReference type="SAM" id="Coils"/>
    </source>
</evidence>
<dbReference type="Proteomes" id="UP001203761">
    <property type="component" value="Unassembled WGS sequence"/>
</dbReference>
<proteinExistence type="predicted"/>
<dbReference type="InterPro" id="IPR012336">
    <property type="entry name" value="Thioredoxin-like_fold"/>
</dbReference>
<feature type="coiled-coil region" evidence="1">
    <location>
        <begin position="2"/>
        <end position="29"/>
    </location>
</feature>
<evidence type="ECO:0000313" key="4">
    <source>
        <dbReference type="EMBL" id="MCL6423050.1"/>
    </source>
</evidence>
<dbReference type="EMBL" id="JAKNCJ010000002">
    <property type="protein sequence ID" value="MCL6423050.1"/>
    <property type="molecule type" value="Genomic_DNA"/>
</dbReference>